<dbReference type="EMBL" id="CACVKT020009993">
    <property type="protein sequence ID" value="CAC5424253.1"/>
    <property type="molecule type" value="Genomic_DNA"/>
</dbReference>
<dbReference type="Proteomes" id="UP000507470">
    <property type="component" value="Unassembled WGS sequence"/>
</dbReference>
<protein>
    <submittedName>
        <fullName evidence="1">Uncharacterized protein</fullName>
    </submittedName>
</protein>
<dbReference type="AlphaFoldDB" id="A0A6J8EWS6"/>
<proteinExistence type="predicted"/>
<accession>A0A6J8EWS6</accession>
<keyword evidence="2" id="KW-1185">Reference proteome</keyword>
<gene>
    <name evidence="1" type="ORF">MCOR_56177</name>
</gene>
<evidence type="ECO:0000313" key="1">
    <source>
        <dbReference type="EMBL" id="CAC5424253.1"/>
    </source>
</evidence>
<organism evidence="1 2">
    <name type="scientific">Mytilus coruscus</name>
    <name type="common">Sea mussel</name>
    <dbReference type="NCBI Taxonomy" id="42192"/>
    <lineage>
        <taxon>Eukaryota</taxon>
        <taxon>Metazoa</taxon>
        <taxon>Spiralia</taxon>
        <taxon>Lophotrochozoa</taxon>
        <taxon>Mollusca</taxon>
        <taxon>Bivalvia</taxon>
        <taxon>Autobranchia</taxon>
        <taxon>Pteriomorphia</taxon>
        <taxon>Mytilida</taxon>
        <taxon>Mytiloidea</taxon>
        <taxon>Mytilidae</taxon>
        <taxon>Mytilinae</taxon>
        <taxon>Mytilus</taxon>
    </lineage>
</organism>
<evidence type="ECO:0000313" key="2">
    <source>
        <dbReference type="Proteomes" id="UP000507470"/>
    </source>
</evidence>
<name>A0A6J8EWS6_MYTCO</name>
<dbReference type="OrthoDB" id="10536457at2759"/>
<reference evidence="1 2" key="1">
    <citation type="submission" date="2020-06" db="EMBL/GenBank/DDBJ databases">
        <authorList>
            <person name="Li R."/>
            <person name="Bekaert M."/>
        </authorList>
    </citation>
    <scope>NUCLEOTIDE SEQUENCE [LARGE SCALE GENOMIC DNA]</scope>
    <source>
        <strain evidence="2">wild</strain>
    </source>
</reference>
<sequence length="171" mass="19591">MKCDECGVTTKNIWRHMINTHNKNYTKRENDAVTSGGYITYICPAPKKGAPSRKCGKVEKRLTDHLARSHKIKRGSKRMKTMLARADAVIKETVVEPEKTILISESEEEIVMQPEIKTSKKPDLFYRNNAIRNFCDYLAETGISKADAIQCKNRHSSSGREWIQIRLFVDC</sequence>